<dbReference type="PANTHER" id="PTHR35302:SF1">
    <property type="entry name" value="PROTEIN COFACTOR ASSEMBLY OF COMPLEX C SUBUNIT B CCB1, CHLOROPLASTIC"/>
    <property type="match status" value="1"/>
</dbReference>
<dbReference type="AlphaFoldDB" id="A0A1E7FM73"/>
<feature type="transmembrane region" description="Helical" evidence="1">
    <location>
        <begin position="48"/>
        <end position="68"/>
    </location>
</feature>
<dbReference type="KEGG" id="fcy:FRACYDRAFT_182950"/>
<evidence type="ECO:0000313" key="2">
    <source>
        <dbReference type="EMBL" id="OEU18903.1"/>
    </source>
</evidence>
<dbReference type="OrthoDB" id="447756at2759"/>
<evidence type="ECO:0000256" key="1">
    <source>
        <dbReference type="SAM" id="Phobius"/>
    </source>
</evidence>
<feature type="transmembrane region" description="Helical" evidence="1">
    <location>
        <begin position="168"/>
        <end position="184"/>
    </location>
</feature>
<dbReference type="PANTHER" id="PTHR35302">
    <property type="match status" value="1"/>
</dbReference>
<protein>
    <submittedName>
        <fullName evidence="2">Uncharacterized protein</fullName>
    </submittedName>
</protein>
<dbReference type="InterPro" id="IPR021919">
    <property type="entry name" value="CCB1"/>
</dbReference>
<reference evidence="2 3" key="1">
    <citation type="submission" date="2016-09" db="EMBL/GenBank/DDBJ databases">
        <title>Extensive genetic diversity and differential bi-allelic expression allows diatom success in the polar Southern Ocean.</title>
        <authorList>
            <consortium name="DOE Joint Genome Institute"/>
            <person name="Mock T."/>
            <person name="Otillar R.P."/>
            <person name="Strauss J."/>
            <person name="Dupont C."/>
            <person name="Frickenhaus S."/>
            <person name="Maumus F."/>
            <person name="Mcmullan M."/>
            <person name="Sanges R."/>
            <person name="Schmutz J."/>
            <person name="Toseland A."/>
            <person name="Valas R."/>
            <person name="Veluchamy A."/>
            <person name="Ward B.J."/>
            <person name="Allen A."/>
            <person name="Barry K."/>
            <person name="Falciatore A."/>
            <person name="Ferrante M."/>
            <person name="Fortunato A.E."/>
            <person name="Gloeckner G."/>
            <person name="Gruber A."/>
            <person name="Hipkin R."/>
            <person name="Janech M."/>
            <person name="Kroth P."/>
            <person name="Leese F."/>
            <person name="Lindquist E."/>
            <person name="Lyon B.R."/>
            <person name="Martin J."/>
            <person name="Mayer C."/>
            <person name="Parker M."/>
            <person name="Quesneville H."/>
            <person name="Raymond J."/>
            <person name="Uhlig C."/>
            <person name="Valentin K.U."/>
            <person name="Worden A.Z."/>
            <person name="Armbrust E.V."/>
            <person name="Bowler C."/>
            <person name="Green B."/>
            <person name="Moulton V."/>
            <person name="Van Oosterhout C."/>
            <person name="Grigoriev I."/>
        </authorList>
    </citation>
    <scope>NUCLEOTIDE SEQUENCE [LARGE SCALE GENOMIC DNA]</scope>
    <source>
        <strain evidence="2 3">CCMP1102</strain>
    </source>
</reference>
<evidence type="ECO:0000313" key="3">
    <source>
        <dbReference type="Proteomes" id="UP000095751"/>
    </source>
</evidence>
<keyword evidence="1" id="KW-1133">Transmembrane helix</keyword>
<name>A0A1E7FM73_9STRA</name>
<gene>
    <name evidence="2" type="ORF">FRACYDRAFT_182950</name>
</gene>
<dbReference type="InParanoid" id="A0A1E7FM73"/>
<dbReference type="EMBL" id="KV784356">
    <property type="protein sequence ID" value="OEU18903.1"/>
    <property type="molecule type" value="Genomic_DNA"/>
</dbReference>
<feature type="transmembrane region" description="Helical" evidence="1">
    <location>
        <begin position="134"/>
        <end position="156"/>
    </location>
</feature>
<proteinExistence type="predicted"/>
<organism evidence="2 3">
    <name type="scientific">Fragilariopsis cylindrus CCMP1102</name>
    <dbReference type="NCBI Taxonomy" id="635003"/>
    <lineage>
        <taxon>Eukaryota</taxon>
        <taxon>Sar</taxon>
        <taxon>Stramenopiles</taxon>
        <taxon>Ochrophyta</taxon>
        <taxon>Bacillariophyta</taxon>
        <taxon>Bacillariophyceae</taxon>
        <taxon>Bacillariophycidae</taxon>
        <taxon>Bacillariales</taxon>
        <taxon>Bacillariaceae</taxon>
        <taxon>Fragilariopsis</taxon>
    </lineage>
</organism>
<keyword evidence="3" id="KW-1185">Reference proteome</keyword>
<sequence length="242" mass="26601">MHSIDHINTIFETATSSSTVVLADAVADNLASPDYIPGTSGDVTYSKASYYAILTLYGLSFPGLWSTIKRSTKAKVKRKVYVSKGENALEGDGMGLRAQAGEIMAYMKANNYEVVDAGETIKFEGVVQRSVSQACFLVFCGAIGLASLALVLSIQFNSLELPIIGTPNWYYITLISPYAGIYYWRSGDRTDEFSIKLEANDDETENSINVMGSEDEIERMYKALEWQEKGMIKVEPLFGGAE</sequence>
<dbReference type="Proteomes" id="UP000095751">
    <property type="component" value="Unassembled WGS sequence"/>
</dbReference>
<accession>A0A1E7FM73</accession>
<keyword evidence="1" id="KW-0472">Membrane</keyword>
<dbReference type="Pfam" id="PF12046">
    <property type="entry name" value="CCB1"/>
    <property type="match status" value="1"/>
</dbReference>
<keyword evidence="1" id="KW-0812">Transmembrane</keyword>